<gene>
    <name evidence="2" type="ORF">CFAM422_011834</name>
</gene>
<accession>A0A9P5C6X9</accession>
<evidence type="ECO:0000313" key="2">
    <source>
        <dbReference type="EMBL" id="KAF3058742.1"/>
    </source>
</evidence>
<protein>
    <submittedName>
        <fullName evidence="2">Uncharacterized protein</fullName>
    </submittedName>
</protein>
<dbReference type="EMBL" id="QLNT01000026">
    <property type="protein sequence ID" value="KAF3058742.1"/>
    <property type="molecule type" value="Genomic_DNA"/>
</dbReference>
<dbReference type="Proteomes" id="UP000801864">
    <property type="component" value="Unassembled WGS sequence"/>
</dbReference>
<name>A0A9P5C6X9_9HYPO</name>
<keyword evidence="3" id="KW-1185">Reference proteome</keyword>
<proteinExistence type="predicted"/>
<evidence type="ECO:0000313" key="3">
    <source>
        <dbReference type="Proteomes" id="UP000801864"/>
    </source>
</evidence>
<dbReference type="AlphaFoldDB" id="A0A9P5C6X9"/>
<evidence type="ECO:0000256" key="1">
    <source>
        <dbReference type="SAM" id="MobiDB-lite"/>
    </source>
</evidence>
<sequence length="115" mass="12830">MTPISLKPISRSAAPPHGLLKRPIPFEQDANPSAGGRQHGGRTAEERALTHAWLGDLERSREMALFRIRKSIQSGQSDVCSWKRRGLRIIEPISEMAIRGVLQLLVFSLTGCRYP</sequence>
<organism evidence="2 3">
    <name type="scientific">Trichoderma lentiforme</name>
    <dbReference type="NCBI Taxonomy" id="1567552"/>
    <lineage>
        <taxon>Eukaryota</taxon>
        <taxon>Fungi</taxon>
        <taxon>Dikarya</taxon>
        <taxon>Ascomycota</taxon>
        <taxon>Pezizomycotina</taxon>
        <taxon>Sordariomycetes</taxon>
        <taxon>Hypocreomycetidae</taxon>
        <taxon>Hypocreales</taxon>
        <taxon>Hypocreaceae</taxon>
        <taxon>Trichoderma</taxon>
    </lineage>
</organism>
<comment type="caution">
    <text evidence="2">The sequence shown here is derived from an EMBL/GenBank/DDBJ whole genome shotgun (WGS) entry which is preliminary data.</text>
</comment>
<reference evidence="2 3" key="1">
    <citation type="submission" date="2018-06" db="EMBL/GenBank/DDBJ databases">
        <title>Genome analysis of cellulolytic fungus Trichoderma lentiforme CFAM-422.</title>
        <authorList>
            <person name="Steindorff A.S."/>
            <person name="Formighieri E.F."/>
            <person name="Midorikawa G.E.O."/>
            <person name="Tamietti M.S."/>
            <person name="Ramos E.Z."/>
            <person name="Silva A.S."/>
            <person name="Bon E.P.S."/>
            <person name="Mendes T.D."/>
            <person name="Damaso M.C.T."/>
            <person name="Favaro L.C.L."/>
        </authorList>
    </citation>
    <scope>NUCLEOTIDE SEQUENCE [LARGE SCALE GENOMIC DNA]</scope>
    <source>
        <strain evidence="2 3">CFAM-422</strain>
    </source>
</reference>
<feature type="region of interest" description="Disordered" evidence="1">
    <location>
        <begin position="1"/>
        <end position="45"/>
    </location>
</feature>